<dbReference type="Gene3D" id="1.20.1640.10">
    <property type="entry name" value="Multidrug efflux transporter AcrB transmembrane domain"/>
    <property type="match status" value="2"/>
</dbReference>
<dbReference type="AlphaFoldDB" id="A0A6J4SCY4"/>
<dbReference type="SUPFAM" id="SSF82866">
    <property type="entry name" value="Multidrug efflux transporter AcrB transmembrane domain"/>
    <property type="match status" value="1"/>
</dbReference>
<proteinExistence type="predicted"/>
<dbReference type="Pfam" id="PF00873">
    <property type="entry name" value="ACR_tran"/>
    <property type="match status" value="1"/>
</dbReference>
<organism evidence="2">
    <name type="scientific">uncultured Solirubrobacteraceae bacterium</name>
    <dbReference type="NCBI Taxonomy" id="1162706"/>
    <lineage>
        <taxon>Bacteria</taxon>
        <taxon>Bacillati</taxon>
        <taxon>Actinomycetota</taxon>
        <taxon>Thermoleophilia</taxon>
        <taxon>Solirubrobacterales</taxon>
        <taxon>Solirubrobacteraceae</taxon>
        <taxon>environmental samples</taxon>
    </lineage>
</organism>
<dbReference type="Gene3D" id="3.30.70.1320">
    <property type="entry name" value="Multidrug efflux transporter AcrB pore domain like"/>
    <property type="match status" value="1"/>
</dbReference>
<keyword evidence="1" id="KW-0472">Membrane</keyword>
<evidence type="ECO:0000313" key="2">
    <source>
        <dbReference type="EMBL" id="CAA9495021.1"/>
    </source>
</evidence>
<dbReference type="GO" id="GO:0042910">
    <property type="term" value="F:xenobiotic transmembrane transporter activity"/>
    <property type="evidence" value="ECO:0007669"/>
    <property type="project" value="TreeGrafter"/>
</dbReference>
<feature type="transmembrane region" description="Helical" evidence="1">
    <location>
        <begin position="350"/>
        <end position="370"/>
    </location>
</feature>
<dbReference type="EMBL" id="CADCVJ010000229">
    <property type="protein sequence ID" value="CAA9495021.1"/>
    <property type="molecule type" value="Genomic_DNA"/>
</dbReference>
<keyword evidence="1" id="KW-1133">Transmembrane helix</keyword>
<keyword evidence="1" id="KW-0812">Transmembrane</keyword>
<dbReference type="InterPro" id="IPR027463">
    <property type="entry name" value="AcrB_DN_DC_subdom"/>
</dbReference>
<feature type="transmembrane region" description="Helical" evidence="1">
    <location>
        <begin position="421"/>
        <end position="443"/>
    </location>
</feature>
<name>A0A6J4SCY4_9ACTN</name>
<dbReference type="Gene3D" id="3.30.2090.10">
    <property type="entry name" value="Multidrug efflux transporter AcrB TolC docking domain, DN and DC subdomains"/>
    <property type="match status" value="2"/>
</dbReference>
<dbReference type="GO" id="GO:0005886">
    <property type="term" value="C:plasma membrane"/>
    <property type="evidence" value="ECO:0007669"/>
    <property type="project" value="TreeGrafter"/>
</dbReference>
<accession>A0A6J4SCY4</accession>
<feature type="transmembrane region" description="Helical" evidence="1">
    <location>
        <begin position="449"/>
        <end position="475"/>
    </location>
</feature>
<protein>
    <recommendedName>
        <fullName evidence="3">RND multidrug efflux transporter Acriflavin resistance protein</fullName>
    </recommendedName>
</protein>
<dbReference type="Gene3D" id="3.30.70.1430">
    <property type="entry name" value="Multidrug efflux transporter AcrB pore domain"/>
    <property type="match status" value="2"/>
</dbReference>
<gene>
    <name evidence="2" type="ORF">AVDCRST_MAG38-2874</name>
</gene>
<dbReference type="InterPro" id="IPR001036">
    <property type="entry name" value="Acrflvin-R"/>
</dbReference>
<feature type="non-terminal residue" evidence="2">
    <location>
        <position position="741"/>
    </location>
</feature>
<feature type="transmembrane region" description="Helical" evidence="1">
    <location>
        <begin position="324"/>
        <end position="343"/>
    </location>
</feature>
<dbReference type="Gene3D" id="3.30.70.1440">
    <property type="entry name" value="Multidrug efflux transporter AcrB pore domain"/>
    <property type="match status" value="1"/>
</dbReference>
<sequence>MNALVRWCLAHRSVVLLTTVLVVIAGAIGATQLRQQYFPEADFPFLVASTSAPGLSPAQVDEQVTQPLERAVRALDEVESVQTIATSGNGQIFVELAYGTDADAARQEISAAMGEVELPAEAEGVEVEGGFTDQAIFNASLASEEDPGRLADIAEDVSRELEAIEGVARVDVAGGAEERYELDLRGAALDQGLTPDALAAQVRAAVSEQPVGAVGAGGSNTPLIVEGGDVDSVGELRRLELAGGRRVGELATVRRVSDSGESFALTNGKPSVSLSIFKTDRADEVLIAEEADAALEAARGELGAENVTTIFETGSEITDSVQGLLLEGVLGAVFAVLVIFAFLRSARSTLVAAASIPTSIVFGLLAASLLGLSLNIITLAGLTIAIGRVIDDAIVVLENIYKHLERGEPRFRAAVEGTTEVSTAIASSTIATAAVFLPIGLVGGFISEIFFSFSIIVVVALLASLLVAVTLIPVLGSIVLRPPKHVVDSSQSRLARMVTPATRFGLRHRAVTILAAVVLFGGALAGVAAGLVPVQFLPDSGTNQVAGTVRVPAGTSTERLREQLEPLERRLAEAEGSVDFQVAAGDAALSGDDPVAVGNGASFFLSLSDDAPVERIVTELREFGTREYPEDFEVRQVEQGPPGGAFEATVYGERESDVLAAARRIDAVARGDDALVEVSTNALQEQRQYVVELDREGRRRRGPAQVQAALGALVRPASAGALGDDDVPVEVRVPERMLTSA</sequence>
<reference evidence="2" key="1">
    <citation type="submission" date="2020-02" db="EMBL/GenBank/DDBJ databases">
        <authorList>
            <person name="Meier V. D."/>
        </authorList>
    </citation>
    <scope>NUCLEOTIDE SEQUENCE</scope>
    <source>
        <strain evidence="2">AVDCRST_MAG38</strain>
    </source>
</reference>
<dbReference type="PANTHER" id="PTHR32063:SF0">
    <property type="entry name" value="SWARMING MOTILITY PROTEIN SWRC"/>
    <property type="match status" value="1"/>
</dbReference>
<dbReference type="PANTHER" id="PTHR32063">
    <property type="match status" value="1"/>
</dbReference>
<evidence type="ECO:0000256" key="1">
    <source>
        <dbReference type="SAM" id="Phobius"/>
    </source>
</evidence>
<feature type="transmembrane region" description="Helical" evidence="1">
    <location>
        <begin position="510"/>
        <end position="532"/>
    </location>
</feature>
<dbReference type="PRINTS" id="PR00702">
    <property type="entry name" value="ACRIFLAVINRP"/>
</dbReference>
<dbReference type="SUPFAM" id="SSF82693">
    <property type="entry name" value="Multidrug efflux transporter AcrB pore domain, PN1, PN2, PC1 and PC2 subdomains"/>
    <property type="match status" value="2"/>
</dbReference>
<evidence type="ECO:0008006" key="3">
    <source>
        <dbReference type="Google" id="ProtNLM"/>
    </source>
</evidence>